<dbReference type="GO" id="GO:0031966">
    <property type="term" value="C:mitochondrial membrane"/>
    <property type="evidence" value="ECO:0007669"/>
    <property type="project" value="UniProtKB-SubCell"/>
</dbReference>
<dbReference type="PANTHER" id="PTHR36684:SF1">
    <property type="entry name" value="CYTOCHROME C OXIDASE ASSEMBLY PROTEIN COX14"/>
    <property type="match status" value="1"/>
</dbReference>
<keyword evidence="8" id="KW-1185">Reference proteome</keyword>
<evidence type="ECO:0000256" key="5">
    <source>
        <dbReference type="ARBA" id="ARBA00023136"/>
    </source>
</evidence>
<proteinExistence type="predicted"/>
<evidence type="ECO:0000256" key="3">
    <source>
        <dbReference type="ARBA" id="ARBA00022989"/>
    </source>
</evidence>
<evidence type="ECO:0000256" key="4">
    <source>
        <dbReference type="ARBA" id="ARBA00023128"/>
    </source>
</evidence>
<evidence type="ECO:0000256" key="6">
    <source>
        <dbReference type="SAM" id="Phobius"/>
    </source>
</evidence>
<dbReference type="AlphaFoldDB" id="A0A151MRR4"/>
<dbReference type="STRING" id="8496.A0A151MRR4"/>
<dbReference type="PANTHER" id="PTHR36684">
    <property type="entry name" value="CYTOCHROME C OXIDASE ASSEMBLY PROTEIN COX14"/>
    <property type="match status" value="1"/>
</dbReference>
<dbReference type="EMBL" id="AKHW03005250">
    <property type="protein sequence ID" value="KYO27216.1"/>
    <property type="molecule type" value="Genomic_DNA"/>
</dbReference>
<evidence type="ECO:0000256" key="2">
    <source>
        <dbReference type="ARBA" id="ARBA00022692"/>
    </source>
</evidence>
<name>A0A151MRR4_ALLMI</name>
<sequence>MVPGPQSERRSGAMVSAQRLADLGYKAFSGSMMALTVFASALCTVRVYHMLRHRKARQEAGDSLEPAQD</sequence>
<dbReference type="Pfam" id="PF14880">
    <property type="entry name" value="COX14"/>
    <property type="match status" value="1"/>
</dbReference>
<dbReference type="Proteomes" id="UP000050525">
    <property type="component" value="Unassembled WGS sequence"/>
</dbReference>
<accession>A0A151MRR4</accession>
<evidence type="ECO:0000256" key="1">
    <source>
        <dbReference type="ARBA" id="ARBA00004304"/>
    </source>
</evidence>
<dbReference type="InterPro" id="IPR029208">
    <property type="entry name" value="COX14"/>
</dbReference>
<comment type="caution">
    <text evidence="7">The sequence shown here is derived from an EMBL/GenBank/DDBJ whole genome shotgun (WGS) entry which is preliminary data.</text>
</comment>
<organism evidence="7 8">
    <name type="scientific">Alligator mississippiensis</name>
    <name type="common">American alligator</name>
    <dbReference type="NCBI Taxonomy" id="8496"/>
    <lineage>
        <taxon>Eukaryota</taxon>
        <taxon>Metazoa</taxon>
        <taxon>Chordata</taxon>
        <taxon>Craniata</taxon>
        <taxon>Vertebrata</taxon>
        <taxon>Euteleostomi</taxon>
        <taxon>Archelosauria</taxon>
        <taxon>Archosauria</taxon>
        <taxon>Crocodylia</taxon>
        <taxon>Alligatoridae</taxon>
        <taxon>Alligatorinae</taxon>
        <taxon>Alligator</taxon>
    </lineage>
</organism>
<keyword evidence="4" id="KW-0496">Mitochondrion</keyword>
<gene>
    <name evidence="7" type="primary">COX14</name>
    <name evidence="7" type="ORF">Y1Q_0011169</name>
</gene>
<keyword evidence="3 6" id="KW-1133">Transmembrane helix</keyword>
<dbReference type="GO" id="GO:0033617">
    <property type="term" value="P:mitochondrial respiratory chain complex IV assembly"/>
    <property type="evidence" value="ECO:0007669"/>
    <property type="project" value="TreeGrafter"/>
</dbReference>
<feature type="transmembrane region" description="Helical" evidence="6">
    <location>
        <begin position="27"/>
        <end position="48"/>
    </location>
</feature>
<reference evidence="7 8" key="1">
    <citation type="journal article" date="2012" name="Genome Biol.">
        <title>Sequencing three crocodilian genomes to illuminate the evolution of archosaurs and amniotes.</title>
        <authorList>
            <person name="St John J.A."/>
            <person name="Braun E.L."/>
            <person name="Isberg S.R."/>
            <person name="Miles L.G."/>
            <person name="Chong A.Y."/>
            <person name="Gongora J."/>
            <person name="Dalzell P."/>
            <person name="Moran C."/>
            <person name="Bed'hom B."/>
            <person name="Abzhanov A."/>
            <person name="Burgess S.C."/>
            <person name="Cooksey A.M."/>
            <person name="Castoe T.A."/>
            <person name="Crawford N.G."/>
            <person name="Densmore L.D."/>
            <person name="Drew J.C."/>
            <person name="Edwards S.V."/>
            <person name="Faircloth B.C."/>
            <person name="Fujita M.K."/>
            <person name="Greenwold M.J."/>
            <person name="Hoffmann F.G."/>
            <person name="Howard J.M."/>
            <person name="Iguchi T."/>
            <person name="Janes D.E."/>
            <person name="Khan S.Y."/>
            <person name="Kohno S."/>
            <person name="de Koning A.J."/>
            <person name="Lance S.L."/>
            <person name="McCarthy F.M."/>
            <person name="McCormack J.E."/>
            <person name="Merchant M.E."/>
            <person name="Peterson D.G."/>
            <person name="Pollock D.D."/>
            <person name="Pourmand N."/>
            <person name="Raney B.J."/>
            <person name="Roessler K.A."/>
            <person name="Sanford J.R."/>
            <person name="Sawyer R.H."/>
            <person name="Schmidt C.J."/>
            <person name="Triplett E.W."/>
            <person name="Tuberville T.D."/>
            <person name="Venegas-Anaya M."/>
            <person name="Howard J.T."/>
            <person name="Jarvis E.D."/>
            <person name="Guillette L.J.Jr."/>
            <person name="Glenn T.C."/>
            <person name="Green R.E."/>
            <person name="Ray D.A."/>
        </authorList>
    </citation>
    <scope>NUCLEOTIDE SEQUENCE [LARGE SCALE GENOMIC DNA]</scope>
    <source>
        <strain evidence="7">KSC_2009_1</strain>
    </source>
</reference>
<protein>
    <submittedName>
        <fullName evidence="7">Cytochrome c oxidase assembly-like protein 14</fullName>
    </submittedName>
</protein>
<evidence type="ECO:0000313" key="8">
    <source>
        <dbReference type="Proteomes" id="UP000050525"/>
    </source>
</evidence>
<keyword evidence="5 6" id="KW-0472">Membrane</keyword>
<evidence type="ECO:0000313" key="7">
    <source>
        <dbReference type="EMBL" id="KYO27216.1"/>
    </source>
</evidence>
<keyword evidence="2 6" id="KW-0812">Transmembrane</keyword>
<comment type="subcellular location">
    <subcellularLocation>
        <location evidence="1">Mitochondrion membrane</location>
        <topology evidence="1">Single-pass membrane protein</topology>
    </subcellularLocation>
</comment>
<dbReference type="eggNOG" id="ENOG502SCZ6">
    <property type="taxonomic scope" value="Eukaryota"/>
</dbReference>